<evidence type="ECO:0000256" key="3">
    <source>
        <dbReference type="ARBA" id="ARBA00022927"/>
    </source>
</evidence>
<dbReference type="SUPFAM" id="SSF48371">
    <property type="entry name" value="ARM repeat"/>
    <property type="match status" value="1"/>
</dbReference>
<keyword evidence="2" id="KW-0813">Transport</keyword>
<keyword evidence="4" id="KW-0472">Membrane</keyword>
<dbReference type="InterPro" id="IPR016024">
    <property type="entry name" value="ARM-type_fold"/>
</dbReference>
<dbReference type="AlphaFoldDB" id="A0A6B2LH40"/>
<dbReference type="InterPro" id="IPR002553">
    <property type="entry name" value="Clathrin/coatomer_adapt-like_N"/>
</dbReference>
<protein>
    <recommendedName>
        <fullName evidence="5">Clathrin/coatomer adaptor adaptin-like N-terminal domain-containing protein</fullName>
    </recommendedName>
</protein>
<evidence type="ECO:0000313" key="6">
    <source>
        <dbReference type="EMBL" id="NDV36315.1"/>
    </source>
</evidence>
<proteinExistence type="predicted"/>
<dbReference type="Gene3D" id="1.25.10.10">
    <property type="entry name" value="Leucine-rich Repeat Variant"/>
    <property type="match status" value="1"/>
</dbReference>
<feature type="domain" description="Clathrin/coatomer adaptor adaptin-like N-terminal" evidence="5">
    <location>
        <begin position="16"/>
        <end position="193"/>
    </location>
</feature>
<dbReference type="InterPro" id="IPR011989">
    <property type="entry name" value="ARM-like"/>
</dbReference>
<dbReference type="GO" id="GO:0012505">
    <property type="term" value="C:endomembrane system"/>
    <property type="evidence" value="ECO:0007669"/>
    <property type="project" value="UniProtKB-SubCell"/>
</dbReference>
<evidence type="ECO:0000256" key="4">
    <source>
        <dbReference type="ARBA" id="ARBA00023136"/>
    </source>
</evidence>
<dbReference type="GO" id="GO:0016192">
    <property type="term" value="P:vesicle-mediated transport"/>
    <property type="evidence" value="ECO:0007669"/>
    <property type="project" value="InterPro"/>
</dbReference>
<sequence>MISRVNGAKSKQEELEIVNQVTAKLRNKFKANQEEIQFTPLIKVLYLYILGYPCPWANLECLMLLSQSSFAAKRIAYIVYGALFDENHEMTLLSYNSIQADLHDSRPHVVSLALQSIANTVGAEYLRMVLPRVLHFIEKRKAPPIIRARAFACGLKMVRMLPEFSDVVMKAIGRYLNDSSSNSILNNVISIYLQIAVSEDGKWIKPLQESQTIKINWSCWSS</sequence>
<name>A0A6B2LH40_9EUKA</name>
<evidence type="ECO:0000259" key="5">
    <source>
        <dbReference type="Pfam" id="PF01602"/>
    </source>
</evidence>
<evidence type="ECO:0000256" key="2">
    <source>
        <dbReference type="ARBA" id="ARBA00022448"/>
    </source>
</evidence>
<keyword evidence="3" id="KW-0653">Protein transport</keyword>
<organism evidence="6">
    <name type="scientific">Arcella intermedia</name>
    <dbReference type="NCBI Taxonomy" id="1963864"/>
    <lineage>
        <taxon>Eukaryota</taxon>
        <taxon>Amoebozoa</taxon>
        <taxon>Tubulinea</taxon>
        <taxon>Elardia</taxon>
        <taxon>Arcellinida</taxon>
        <taxon>Sphaerothecina</taxon>
        <taxon>Arcellidae</taxon>
        <taxon>Arcella</taxon>
    </lineage>
</organism>
<dbReference type="InterPro" id="IPR050840">
    <property type="entry name" value="Adaptor_Complx_Large_Subunit"/>
</dbReference>
<dbReference type="GO" id="GO:0030117">
    <property type="term" value="C:membrane coat"/>
    <property type="evidence" value="ECO:0007669"/>
    <property type="project" value="InterPro"/>
</dbReference>
<evidence type="ECO:0000256" key="1">
    <source>
        <dbReference type="ARBA" id="ARBA00004308"/>
    </source>
</evidence>
<dbReference type="EMBL" id="GIBP01007346">
    <property type="protein sequence ID" value="NDV36315.1"/>
    <property type="molecule type" value="Transcribed_RNA"/>
</dbReference>
<reference evidence="6" key="1">
    <citation type="journal article" date="2020" name="J. Eukaryot. Microbiol.">
        <title>De novo Sequencing, Assembly and Annotation of the Transcriptome for the Free-Living Testate Amoeba Arcella intermedia.</title>
        <authorList>
            <person name="Ribeiro G.M."/>
            <person name="Porfirio-Sousa A.L."/>
            <person name="Maurer-Alcala X.X."/>
            <person name="Katz L.A."/>
            <person name="Lahr D.J.G."/>
        </authorList>
    </citation>
    <scope>NUCLEOTIDE SEQUENCE</scope>
</reference>
<comment type="subcellular location">
    <subcellularLocation>
        <location evidence="1">Endomembrane system</location>
    </subcellularLocation>
</comment>
<accession>A0A6B2LH40</accession>
<dbReference type="Pfam" id="PF01602">
    <property type="entry name" value="Adaptin_N"/>
    <property type="match status" value="1"/>
</dbReference>
<dbReference type="PANTHER" id="PTHR22780">
    <property type="entry name" value="ADAPTIN, ALPHA/GAMMA/EPSILON"/>
    <property type="match status" value="1"/>
</dbReference>
<dbReference type="GO" id="GO:0006886">
    <property type="term" value="P:intracellular protein transport"/>
    <property type="evidence" value="ECO:0007669"/>
    <property type="project" value="InterPro"/>
</dbReference>